<evidence type="ECO:0000313" key="7">
    <source>
        <dbReference type="EMBL" id="PTH13376.1"/>
    </source>
</evidence>
<dbReference type="RefSeq" id="WP_107392151.1">
    <property type="nucleotide sequence ID" value="NZ_JAHCOE010000004.1"/>
</dbReference>
<comment type="subcellular location">
    <subcellularLocation>
        <location evidence="1">Membrane</location>
        <topology evidence="1">Multi-pass membrane protein</topology>
    </subcellularLocation>
</comment>
<name>A0ABX5IC80_9STAP</name>
<dbReference type="Proteomes" id="UP000242694">
    <property type="component" value="Unassembled WGS sequence"/>
</dbReference>
<protein>
    <recommendedName>
        <fullName evidence="6">ABC-2 type transporter transmembrane domain-containing protein</fullName>
    </recommendedName>
</protein>
<dbReference type="PANTHER" id="PTHR43027:SF1">
    <property type="entry name" value="DOXORUBICIN RESISTANCE ABC TRANSPORTER PERMEASE PROTEIN DRRC-RELATED"/>
    <property type="match status" value="1"/>
</dbReference>
<proteinExistence type="predicted"/>
<reference evidence="7 8" key="1">
    <citation type="journal article" date="2016" name="Front. Microbiol.">
        <title>Comprehensive Phylogenetic Analysis of Bovine Non-aureus Staphylococci Species Based on Whole-Genome Sequencing.</title>
        <authorList>
            <person name="Naushad S."/>
            <person name="Barkema H.W."/>
            <person name="Luby C."/>
            <person name="Condas L.A."/>
            <person name="Nobrega D.B."/>
            <person name="Carson D.A."/>
            <person name="De Buck J."/>
        </authorList>
    </citation>
    <scope>NUCLEOTIDE SEQUENCE [LARGE SCALE GENOMIC DNA]</scope>
    <source>
        <strain evidence="7 8">SNUC 993</strain>
    </source>
</reference>
<dbReference type="PANTHER" id="PTHR43027">
    <property type="entry name" value="DOXORUBICIN RESISTANCE ABC TRANSPORTER PERMEASE PROTEIN DRRC-RELATED"/>
    <property type="match status" value="1"/>
</dbReference>
<sequence>MEIKKLMYYFKIEILRFLREPISLFFTLIFPIILIYIFGNSFGDVRNHTTQTTYYNSLVAIDISFLIANFTLMGIGNDLAAQKESGVYYHLKLLPLNHWTKVIVESAAYLFLLFLSIVLIIVFVFLKYEEISFRGSAVLFITFILISYFTFVSIIRYIVSFDYSARTLQLISSSVFFILLFVSGIIIPKGSLPLALKNIVDFSPVYIIFNNLEGIWNGTMNLNYFLLSLFYFMSLMIIFNLLIRMKRKAS</sequence>
<feature type="transmembrane region" description="Helical" evidence="5">
    <location>
        <begin position="21"/>
        <end position="39"/>
    </location>
</feature>
<keyword evidence="4 5" id="KW-0472">Membrane</keyword>
<dbReference type="Pfam" id="PF01061">
    <property type="entry name" value="ABC2_membrane"/>
    <property type="match status" value="1"/>
</dbReference>
<comment type="caution">
    <text evidence="7">The sequence shown here is derived from an EMBL/GenBank/DDBJ whole genome shotgun (WGS) entry which is preliminary data.</text>
</comment>
<feature type="transmembrane region" description="Helical" evidence="5">
    <location>
        <begin position="170"/>
        <end position="187"/>
    </location>
</feature>
<evidence type="ECO:0000259" key="6">
    <source>
        <dbReference type="Pfam" id="PF01061"/>
    </source>
</evidence>
<feature type="transmembrane region" description="Helical" evidence="5">
    <location>
        <begin position="138"/>
        <end position="158"/>
    </location>
</feature>
<feature type="transmembrane region" description="Helical" evidence="5">
    <location>
        <begin position="59"/>
        <end position="81"/>
    </location>
</feature>
<feature type="transmembrane region" description="Helical" evidence="5">
    <location>
        <begin position="222"/>
        <end position="243"/>
    </location>
</feature>
<evidence type="ECO:0000256" key="4">
    <source>
        <dbReference type="ARBA" id="ARBA00023136"/>
    </source>
</evidence>
<dbReference type="PIRSF" id="PIRSF006648">
    <property type="entry name" value="DrrB"/>
    <property type="match status" value="1"/>
</dbReference>
<gene>
    <name evidence="7" type="ORF">BU607_09700</name>
</gene>
<evidence type="ECO:0000313" key="8">
    <source>
        <dbReference type="Proteomes" id="UP000242694"/>
    </source>
</evidence>
<keyword evidence="2 5" id="KW-0812">Transmembrane</keyword>
<dbReference type="EMBL" id="PZDI01000063">
    <property type="protein sequence ID" value="PTH13376.1"/>
    <property type="molecule type" value="Genomic_DNA"/>
</dbReference>
<dbReference type="InterPro" id="IPR013525">
    <property type="entry name" value="ABC2_TM"/>
</dbReference>
<evidence type="ECO:0000256" key="3">
    <source>
        <dbReference type="ARBA" id="ARBA00022989"/>
    </source>
</evidence>
<evidence type="ECO:0000256" key="2">
    <source>
        <dbReference type="ARBA" id="ARBA00022692"/>
    </source>
</evidence>
<accession>A0ABX5IC80</accession>
<keyword evidence="3 5" id="KW-1133">Transmembrane helix</keyword>
<dbReference type="InterPro" id="IPR052902">
    <property type="entry name" value="ABC-2_transporter"/>
</dbReference>
<feature type="domain" description="ABC-2 type transporter transmembrane" evidence="6">
    <location>
        <begin position="8"/>
        <end position="212"/>
    </location>
</feature>
<dbReference type="InterPro" id="IPR000412">
    <property type="entry name" value="ABC_2_transport"/>
</dbReference>
<evidence type="ECO:0000256" key="1">
    <source>
        <dbReference type="ARBA" id="ARBA00004141"/>
    </source>
</evidence>
<evidence type="ECO:0000256" key="5">
    <source>
        <dbReference type="SAM" id="Phobius"/>
    </source>
</evidence>
<organism evidence="7 8">
    <name type="scientific">Staphylococcus auricularis</name>
    <dbReference type="NCBI Taxonomy" id="29379"/>
    <lineage>
        <taxon>Bacteria</taxon>
        <taxon>Bacillati</taxon>
        <taxon>Bacillota</taxon>
        <taxon>Bacilli</taxon>
        <taxon>Bacillales</taxon>
        <taxon>Staphylococcaceae</taxon>
        <taxon>Staphylococcus</taxon>
    </lineage>
</organism>
<keyword evidence="8" id="KW-1185">Reference proteome</keyword>
<feature type="transmembrane region" description="Helical" evidence="5">
    <location>
        <begin position="102"/>
        <end position="126"/>
    </location>
</feature>